<dbReference type="PANTHER" id="PTHR10555:SF170">
    <property type="entry name" value="FI18122P1"/>
    <property type="match status" value="1"/>
</dbReference>
<evidence type="ECO:0000256" key="4">
    <source>
        <dbReference type="ARBA" id="ARBA00022554"/>
    </source>
</evidence>
<dbReference type="GO" id="GO:0010008">
    <property type="term" value="C:endosome membrane"/>
    <property type="evidence" value="ECO:0007669"/>
    <property type="project" value="UniProtKB-SubCell"/>
</dbReference>
<keyword evidence="6" id="KW-0472">Membrane</keyword>
<keyword evidence="12" id="KW-1185">Reference proteome</keyword>
<dbReference type="EMBL" id="ML178843">
    <property type="protein sequence ID" value="TFK97928.1"/>
    <property type="molecule type" value="Genomic_DNA"/>
</dbReference>
<evidence type="ECO:0000256" key="5">
    <source>
        <dbReference type="ARBA" id="ARBA00022753"/>
    </source>
</evidence>
<dbReference type="OrthoDB" id="10254720at2759"/>
<dbReference type="PANTHER" id="PTHR10555">
    <property type="entry name" value="SORTING NEXIN"/>
    <property type="match status" value="1"/>
</dbReference>
<organism evidence="11 12">
    <name type="scientific">Pterulicium gracile</name>
    <dbReference type="NCBI Taxonomy" id="1884261"/>
    <lineage>
        <taxon>Eukaryota</taxon>
        <taxon>Fungi</taxon>
        <taxon>Dikarya</taxon>
        <taxon>Basidiomycota</taxon>
        <taxon>Agaricomycotina</taxon>
        <taxon>Agaricomycetes</taxon>
        <taxon>Agaricomycetidae</taxon>
        <taxon>Agaricales</taxon>
        <taxon>Pleurotineae</taxon>
        <taxon>Pterulaceae</taxon>
        <taxon>Pterulicium</taxon>
    </lineage>
</organism>
<dbReference type="SUPFAM" id="SSF64268">
    <property type="entry name" value="PX domain"/>
    <property type="match status" value="1"/>
</dbReference>
<dbReference type="GO" id="GO:0032266">
    <property type="term" value="F:phosphatidylinositol-3-phosphate binding"/>
    <property type="evidence" value="ECO:0007669"/>
    <property type="project" value="InterPro"/>
</dbReference>
<reference evidence="11 12" key="1">
    <citation type="journal article" date="2019" name="Nat. Ecol. Evol.">
        <title>Megaphylogeny resolves global patterns of mushroom evolution.</title>
        <authorList>
            <person name="Varga T."/>
            <person name="Krizsan K."/>
            <person name="Foldi C."/>
            <person name="Dima B."/>
            <person name="Sanchez-Garcia M."/>
            <person name="Sanchez-Ramirez S."/>
            <person name="Szollosi G.J."/>
            <person name="Szarkandi J.G."/>
            <person name="Papp V."/>
            <person name="Albert L."/>
            <person name="Andreopoulos W."/>
            <person name="Angelini C."/>
            <person name="Antonin V."/>
            <person name="Barry K.W."/>
            <person name="Bougher N.L."/>
            <person name="Buchanan P."/>
            <person name="Buyck B."/>
            <person name="Bense V."/>
            <person name="Catcheside P."/>
            <person name="Chovatia M."/>
            <person name="Cooper J."/>
            <person name="Damon W."/>
            <person name="Desjardin D."/>
            <person name="Finy P."/>
            <person name="Geml J."/>
            <person name="Haridas S."/>
            <person name="Hughes K."/>
            <person name="Justo A."/>
            <person name="Karasinski D."/>
            <person name="Kautmanova I."/>
            <person name="Kiss B."/>
            <person name="Kocsube S."/>
            <person name="Kotiranta H."/>
            <person name="LaButti K.M."/>
            <person name="Lechner B.E."/>
            <person name="Liimatainen K."/>
            <person name="Lipzen A."/>
            <person name="Lukacs Z."/>
            <person name="Mihaltcheva S."/>
            <person name="Morgado L.N."/>
            <person name="Niskanen T."/>
            <person name="Noordeloos M.E."/>
            <person name="Ohm R.A."/>
            <person name="Ortiz-Santana B."/>
            <person name="Ovrebo C."/>
            <person name="Racz N."/>
            <person name="Riley R."/>
            <person name="Savchenko A."/>
            <person name="Shiryaev A."/>
            <person name="Soop K."/>
            <person name="Spirin V."/>
            <person name="Szebenyi C."/>
            <person name="Tomsovsky M."/>
            <person name="Tulloss R.E."/>
            <person name="Uehling J."/>
            <person name="Grigoriev I.V."/>
            <person name="Vagvolgyi C."/>
            <person name="Papp T."/>
            <person name="Martin F.M."/>
            <person name="Miettinen O."/>
            <person name="Hibbett D.S."/>
            <person name="Nagy L.G."/>
        </authorList>
    </citation>
    <scope>NUCLEOTIDE SEQUENCE [LARGE SCALE GENOMIC DNA]</scope>
    <source>
        <strain evidence="11 12">CBS 309.79</strain>
    </source>
</reference>
<dbReference type="CDD" id="cd07280">
    <property type="entry name" value="PX_YPT35"/>
    <property type="match status" value="1"/>
</dbReference>
<gene>
    <name evidence="11" type="ORF">BDV98DRAFT_613927</name>
</gene>
<evidence type="ECO:0000256" key="2">
    <source>
        <dbReference type="ARBA" id="ARBA00004177"/>
    </source>
</evidence>
<name>A0A5C3QCN9_9AGAR</name>
<dbReference type="Pfam" id="PF00787">
    <property type="entry name" value="PX"/>
    <property type="match status" value="1"/>
</dbReference>
<evidence type="ECO:0000313" key="11">
    <source>
        <dbReference type="EMBL" id="TFK97928.1"/>
    </source>
</evidence>
<proteinExistence type="inferred from homology"/>
<evidence type="ECO:0000256" key="3">
    <source>
        <dbReference type="ARBA" id="ARBA00007426"/>
    </source>
</evidence>
<dbReference type="Proteomes" id="UP000305067">
    <property type="component" value="Unassembled WGS sequence"/>
</dbReference>
<evidence type="ECO:0000256" key="9">
    <source>
        <dbReference type="ARBA" id="ARBA00033785"/>
    </source>
</evidence>
<comment type="function">
    <text evidence="7">Recruits the lipid transfer protein VPS13 to endosomal and vacuolar membranes.</text>
</comment>
<dbReference type="InterPro" id="IPR036871">
    <property type="entry name" value="PX_dom_sf"/>
</dbReference>
<dbReference type="InterPro" id="IPR001683">
    <property type="entry name" value="PX_dom"/>
</dbReference>
<evidence type="ECO:0000256" key="7">
    <source>
        <dbReference type="ARBA" id="ARBA00033728"/>
    </source>
</evidence>
<protein>
    <recommendedName>
        <fullName evidence="8">Endosomal/vacuolar adapter protein YPT35</fullName>
    </recommendedName>
    <alternativeName>
        <fullName evidence="9">PX domain-containing protein YPT35</fullName>
    </alternativeName>
</protein>
<keyword evidence="4" id="KW-0926">Vacuole</keyword>
<evidence type="ECO:0000313" key="12">
    <source>
        <dbReference type="Proteomes" id="UP000305067"/>
    </source>
</evidence>
<comment type="subcellular location">
    <subcellularLocation>
        <location evidence="2">Endosome</location>
    </subcellularLocation>
    <subcellularLocation>
        <location evidence="1">Vacuole membrane</location>
        <topology evidence="1">Peripheral membrane protein</topology>
    </subcellularLocation>
</comment>
<comment type="similarity">
    <text evidence="3">Belongs to the YPT35 family.</text>
</comment>
<evidence type="ECO:0000256" key="8">
    <source>
        <dbReference type="ARBA" id="ARBA00033774"/>
    </source>
</evidence>
<dbReference type="Gene3D" id="3.30.1520.10">
    <property type="entry name" value="Phox-like domain"/>
    <property type="match status" value="1"/>
</dbReference>
<dbReference type="PROSITE" id="PS50195">
    <property type="entry name" value="PX"/>
    <property type="match status" value="1"/>
</dbReference>
<keyword evidence="5" id="KW-0967">Endosome</keyword>
<feature type="domain" description="PX" evidence="10">
    <location>
        <begin position="92"/>
        <end position="203"/>
    </location>
</feature>
<evidence type="ECO:0000256" key="1">
    <source>
        <dbReference type="ARBA" id="ARBA00004148"/>
    </source>
</evidence>
<accession>A0A5C3QCN9</accession>
<dbReference type="AlphaFoldDB" id="A0A5C3QCN9"/>
<evidence type="ECO:0000259" key="10">
    <source>
        <dbReference type="PROSITE" id="PS50195"/>
    </source>
</evidence>
<evidence type="ECO:0000256" key="6">
    <source>
        <dbReference type="ARBA" id="ARBA00023136"/>
    </source>
</evidence>
<dbReference type="STRING" id="1884261.A0A5C3QCN9"/>
<dbReference type="GO" id="GO:0005774">
    <property type="term" value="C:vacuolar membrane"/>
    <property type="evidence" value="ECO:0007669"/>
    <property type="project" value="UniProtKB-SubCell"/>
</dbReference>
<dbReference type="InterPro" id="IPR037917">
    <property type="entry name" value="Ypt35_PX"/>
</dbReference>
<sequence length="203" mass="22833">MTASSSSQTVSPTSIRSYPFANAVGQIEVLPNGIDVEEESRLYDQLDHDPDWSAQQASQKTRYGSPPVAPSIMSRESIWLGDSTGQSQSFARDVKIGGWTDVGDKNALGSYIVYDCVITTKERTVIHAHKRYNAFCQLESTLRRTVPSHQQHFIPELPPKSALARYRPVFLNRRRTQLQHWLASVLLHPEIGASKAVRNWVLE</sequence>